<dbReference type="EC" id="1.-.-.-" evidence="4"/>
<name>A0ABZ2N827_9BACI</name>
<evidence type="ECO:0000313" key="5">
    <source>
        <dbReference type="Proteomes" id="UP001387364"/>
    </source>
</evidence>
<dbReference type="SUPFAM" id="SSF51735">
    <property type="entry name" value="NAD(P)-binding Rossmann-fold domains"/>
    <property type="match status" value="1"/>
</dbReference>
<proteinExistence type="inferred from homology"/>
<organism evidence="4 5">
    <name type="scientific">Bacillus kandeliae</name>
    <dbReference type="NCBI Taxonomy" id="3129297"/>
    <lineage>
        <taxon>Bacteria</taxon>
        <taxon>Bacillati</taxon>
        <taxon>Bacillota</taxon>
        <taxon>Bacilli</taxon>
        <taxon>Bacillales</taxon>
        <taxon>Bacillaceae</taxon>
        <taxon>Bacillus</taxon>
    </lineage>
</organism>
<keyword evidence="2 4" id="KW-0560">Oxidoreductase</keyword>
<dbReference type="PRINTS" id="PR00081">
    <property type="entry name" value="GDHRDH"/>
</dbReference>
<dbReference type="PROSITE" id="PS00061">
    <property type="entry name" value="ADH_SHORT"/>
    <property type="match status" value="1"/>
</dbReference>
<dbReference type="Proteomes" id="UP001387364">
    <property type="component" value="Chromosome"/>
</dbReference>
<dbReference type="InterPro" id="IPR020904">
    <property type="entry name" value="Sc_DH/Rdtase_CS"/>
</dbReference>
<gene>
    <name evidence="4" type="ORF">WDJ61_04155</name>
</gene>
<dbReference type="PRINTS" id="PR00080">
    <property type="entry name" value="SDRFAMILY"/>
</dbReference>
<dbReference type="PANTHER" id="PTHR44196">
    <property type="entry name" value="DEHYDROGENASE/REDUCTASE SDR FAMILY MEMBER 7B"/>
    <property type="match status" value="1"/>
</dbReference>
<protein>
    <submittedName>
        <fullName evidence="4">SDR family oxidoreductase</fullName>
        <ecNumber evidence="4">1.-.-.-</ecNumber>
    </submittedName>
</protein>
<keyword evidence="5" id="KW-1185">Reference proteome</keyword>
<dbReference type="InterPro" id="IPR036291">
    <property type="entry name" value="NAD(P)-bd_dom_sf"/>
</dbReference>
<accession>A0ABZ2N827</accession>
<sequence length="223" mass="24755">MKNCVITGGGSGLGKELALIYSQKGYHVHIIGRYAEKLAAVKKEIEATEGLASVYQLDLRNPAEIERLARRFQMNEEKVEILINNAGIGIFGPFEQIDIDDLETTFETNVYAPIMMTKAFLPLMSESGRVINIISTAGLRGKKNEAIYSASKFALRGFTESMQQEFADSNLQFVAAYMGGMNTPFWEHSTHIVDSSRLKIAAEVAKKIVVEAEEKNEIIIESN</sequence>
<dbReference type="EMBL" id="CP147404">
    <property type="protein sequence ID" value="WXB93848.1"/>
    <property type="molecule type" value="Genomic_DNA"/>
</dbReference>
<dbReference type="Pfam" id="PF00106">
    <property type="entry name" value="adh_short"/>
    <property type="match status" value="1"/>
</dbReference>
<evidence type="ECO:0000313" key="4">
    <source>
        <dbReference type="EMBL" id="WXB93848.1"/>
    </source>
</evidence>
<evidence type="ECO:0000256" key="1">
    <source>
        <dbReference type="ARBA" id="ARBA00006484"/>
    </source>
</evidence>
<dbReference type="GO" id="GO:0016491">
    <property type="term" value="F:oxidoreductase activity"/>
    <property type="evidence" value="ECO:0007669"/>
    <property type="project" value="UniProtKB-KW"/>
</dbReference>
<dbReference type="PANTHER" id="PTHR44196:SF1">
    <property type="entry name" value="DEHYDROGENASE_REDUCTASE SDR FAMILY MEMBER 7B"/>
    <property type="match status" value="1"/>
</dbReference>
<dbReference type="CDD" id="cd05233">
    <property type="entry name" value="SDR_c"/>
    <property type="match status" value="1"/>
</dbReference>
<dbReference type="InterPro" id="IPR002347">
    <property type="entry name" value="SDR_fam"/>
</dbReference>
<reference evidence="4 5" key="1">
    <citation type="submission" date="2024-02" db="EMBL/GenBank/DDBJ databases">
        <title>Seven novel Bacillus-like species.</title>
        <authorList>
            <person name="Liu G."/>
        </authorList>
    </citation>
    <scope>NUCLEOTIDE SEQUENCE [LARGE SCALE GENOMIC DNA]</scope>
    <source>
        <strain evidence="4 5">FJAT-52991</strain>
    </source>
</reference>
<dbReference type="RefSeq" id="WP_338753372.1">
    <property type="nucleotide sequence ID" value="NZ_CP147404.1"/>
</dbReference>
<comment type="similarity">
    <text evidence="1 3">Belongs to the short-chain dehydrogenases/reductases (SDR) family.</text>
</comment>
<dbReference type="Gene3D" id="3.40.50.720">
    <property type="entry name" value="NAD(P)-binding Rossmann-like Domain"/>
    <property type="match status" value="1"/>
</dbReference>
<evidence type="ECO:0000256" key="3">
    <source>
        <dbReference type="RuleBase" id="RU000363"/>
    </source>
</evidence>
<evidence type="ECO:0000256" key="2">
    <source>
        <dbReference type="ARBA" id="ARBA00023002"/>
    </source>
</evidence>